<dbReference type="Proteomes" id="UP001229486">
    <property type="component" value="Unassembled WGS sequence"/>
</dbReference>
<protein>
    <submittedName>
        <fullName evidence="1">Uncharacterized protein</fullName>
    </submittedName>
</protein>
<name>A0AB73IPX1_9BURK</name>
<accession>A0AB73IPX1</accession>
<comment type="caution">
    <text evidence="1">The sequence shown here is derived from an EMBL/GenBank/DDBJ whole genome shotgun (WGS) entry which is preliminary data.</text>
</comment>
<evidence type="ECO:0000313" key="1">
    <source>
        <dbReference type="EMBL" id="MDP9652087.1"/>
    </source>
</evidence>
<proteinExistence type="predicted"/>
<sequence length="32" mass="3829">MLMRGSATRCIPRYRPLLHDLIDLKFTYCSTR</sequence>
<dbReference type="EMBL" id="JAURTK010000069">
    <property type="protein sequence ID" value="MDP9652087.1"/>
    <property type="molecule type" value="Genomic_DNA"/>
</dbReference>
<evidence type="ECO:0000313" key="2">
    <source>
        <dbReference type="Proteomes" id="UP001229486"/>
    </source>
</evidence>
<organism evidence="1 2">
    <name type="scientific">Paraburkholderia caledonica</name>
    <dbReference type="NCBI Taxonomy" id="134536"/>
    <lineage>
        <taxon>Bacteria</taxon>
        <taxon>Pseudomonadati</taxon>
        <taxon>Pseudomonadota</taxon>
        <taxon>Betaproteobacteria</taxon>
        <taxon>Burkholderiales</taxon>
        <taxon>Burkholderiaceae</taxon>
        <taxon>Paraburkholderia</taxon>
    </lineage>
</organism>
<dbReference type="AlphaFoldDB" id="A0AB73IPX1"/>
<gene>
    <name evidence="1" type="ORF">J2793_007564</name>
</gene>
<reference evidence="1" key="1">
    <citation type="submission" date="2023-07" db="EMBL/GenBank/DDBJ databases">
        <title>Sorghum-associated microbial communities from plants grown in Nebraska, USA.</title>
        <authorList>
            <person name="Schachtman D."/>
        </authorList>
    </citation>
    <scope>NUCLEOTIDE SEQUENCE</scope>
    <source>
        <strain evidence="1">DS1061</strain>
    </source>
</reference>